<evidence type="ECO:0000259" key="8">
    <source>
        <dbReference type="Pfam" id="PF13359"/>
    </source>
</evidence>
<dbReference type="PANTHER" id="PTHR22930:SF198">
    <property type="entry name" value="DDE TNP4 DOMAIN-CONTAINING PROTEIN"/>
    <property type="match status" value="1"/>
</dbReference>
<comment type="subcellular location">
    <subcellularLocation>
        <location evidence="2">Nucleus</location>
    </subcellularLocation>
</comment>
<keyword evidence="10" id="KW-1185">Reference proteome</keyword>
<evidence type="ECO:0000256" key="3">
    <source>
        <dbReference type="ARBA" id="ARBA00006958"/>
    </source>
</evidence>
<evidence type="ECO:0000256" key="4">
    <source>
        <dbReference type="ARBA" id="ARBA00022722"/>
    </source>
</evidence>
<dbReference type="GO" id="GO:0005634">
    <property type="term" value="C:nucleus"/>
    <property type="evidence" value="ECO:0007669"/>
    <property type="project" value="UniProtKB-SubCell"/>
</dbReference>
<evidence type="ECO:0000256" key="7">
    <source>
        <dbReference type="ARBA" id="ARBA00023242"/>
    </source>
</evidence>
<comment type="caution">
    <text evidence="9">The sequence shown here is derived from an EMBL/GenBank/DDBJ whole genome shotgun (WGS) entry which is preliminary data.</text>
</comment>
<name>A0AA89C7Q6_PINIB</name>
<protein>
    <recommendedName>
        <fullName evidence="8">DDE Tnp4 domain-containing protein</fullName>
    </recommendedName>
</protein>
<organism evidence="9 10">
    <name type="scientific">Pinctada imbricata</name>
    <name type="common">Atlantic pearl-oyster</name>
    <name type="synonym">Pinctada martensii</name>
    <dbReference type="NCBI Taxonomy" id="66713"/>
    <lineage>
        <taxon>Eukaryota</taxon>
        <taxon>Metazoa</taxon>
        <taxon>Spiralia</taxon>
        <taxon>Lophotrochozoa</taxon>
        <taxon>Mollusca</taxon>
        <taxon>Bivalvia</taxon>
        <taxon>Autobranchia</taxon>
        <taxon>Pteriomorphia</taxon>
        <taxon>Pterioida</taxon>
        <taxon>Pterioidea</taxon>
        <taxon>Pteriidae</taxon>
        <taxon>Pinctada</taxon>
    </lineage>
</organism>
<evidence type="ECO:0000256" key="6">
    <source>
        <dbReference type="ARBA" id="ARBA00022801"/>
    </source>
</evidence>
<evidence type="ECO:0000256" key="5">
    <source>
        <dbReference type="ARBA" id="ARBA00022723"/>
    </source>
</evidence>
<accession>A0AA89C7Q6</accession>
<feature type="domain" description="DDE Tnp4" evidence="8">
    <location>
        <begin position="198"/>
        <end position="362"/>
    </location>
</feature>
<dbReference type="Pfam" id="PF13359">
    <property type="entry name" value="DDE_Tnp_4"/>
    <property type="match status" value="1"/>
</dbReference>
<keyword evidence="4" id="KW-0540">Nuclease</keyword>
<dbReference type="GO" id="GO:0004518">
    <property type="term" value="F:nuclease activity"/>
    <property type="evidence" value="ECO:0007669"/>
    <property type="project" value="UniProtKB-KW"/>
</dbReference>
<gene>
    <name evidence="9" type="ORF">FSP39_015190</name>
</gene>
<sequence>MDLDDTEVQIAVAGSLWVIMEEEEENMRQDAISRQESDGSRQVRSRRPRRWWVRPWLHAERRLQYGHYHRLMEELRYEDATSFQNFLRMDPAMFDELLSRISSRITKHDTFLRRALDPGLKLAAALRHLVSGDSYSSLAYDFRVRGNTISVFVPDICKAIVEEYKNEIIPCPTTQDEWLAIASEFEQKWNVPHACGAIDGKHVAIKKPPRSGSLFYNYKGFFSIVLIGLVDANYRFLWIDVGGDGTMSDGQIFNESELKECLEDNSINLPPPDHLPNDDRNIPYFLLGDDAFALRTFMMKPYFKRQLTDEERIFNYRISRGRRVVENAFGILASRWQVLLSTMQQHPETVRLIVETCVCLHNIMRMRYPTLQTFAMDTENEDHEMVPGQWRHNANMHDLGTVVGHNRATIIAKKQREYLKHYFNSPAGSVPWQERMIRPRNQ</sequence>
<proteinExistence type="inferred from homology"/>
<dbReference type="AlphaFoldDB" id="A0AA89C7Q6"/>
<dbReference type="GO" id="GO:0046872">
    <property type="term" value="F:metal ion binding"/>
    <property type="evidence" value="ECO:0007669"/>
    <property type="project" value="UniProtKB-KW"/>
</dbReference>
<comment type="similarity">
    <text evidence="3">Belongs to the HARBI1 family.</text>
</comment>
<dbReference type="GO" id="GO:0016787">
    <property type="term" value="F:hydrolase activity"/>
    <property type="evidence" value="ECO:0007669"/>
    <property type="project" value="UniProtKB-KW"/>
</dbReference>
<reference evidence="9" key="1">
    <citation type="submission" date="2019-08" db="EMBL/GenBank/DDBJ databases">
        <title>The improved chromosome-level genome for the pearl oyster Pinctada fucata martensii using PacBio sequencing and Hi-C.</title>
        <authorList>
            <person name="Zheng Z."/>
        </authorList>
    </citation>
    <scope>NUCLEOTIDE SEQUENCE</scope>
    <source>
        <strain evidence="9">ZZ-2019</strain>
        <tissue evidence="9">Adductor muscle</tissue>
    </source>
</reference>
<evidence type="ECO:0000256" key="1">
    <source>
        <dbReference type="ARBA" id="ARBA00001968"/>
    </source>
</evidence>
<dbReference type="EMBL" id="VSWD01000005">
    <property type="protein sequence ID" value="KAK3102948.1"/>
    <property type="molecule type" value="Genomic_DNA"/>
</dbReference>
<keyword evidence="7" id="KW-0539">Nucleus</keyword>
<evidence type="ECO:0000313" key="10">
    <source>
        <dbReference type="Proteomes" id="UP001186944"/>
    </source>
</evidence>
<dbReference type="InterPro" id="IPR027806">
    <property type="entry name" value="HARBI1_dom"/>
</dbReference>
<comment type="cofactor">
    <cofactor evidence="1">
        <name>a divalent metal cation</name>
        <dbReference type="ChEBI" id="CHEBI:60240"/>
    </cofactor>
</comment>
<keyword evidence="5" id="KW-0479">Metal-binding</keyword>
<dbReference type="Proteomes" id="UP001186944">
    <property type="component" value="Unassembled WGS sequence"/>
</dbReference>
<dbReference type="InterPro" id="IPR045249">
    <property type="entry name" value="HARBI1-like"/>
</dbReference>
<evidence type="ECO:0000256" key="2">
    <source>
        <dbReference type="ARBA" id="ARBA00004123"/>
    </source>
</evidence>
<evidence type="ECO:0000313" key="9">
    <source>
        <dbReference type="EMBL" id="KAK3102948.1"/>
    </source>
</evidence>
<dbReference type="PANTHER" id="PTHR22930">
    <property type="match status" value="1"/>
</dbReference>
<keyword evidence="6" id="KW-0378">Hydrolase</keyword>